<dbReference type="Proteomes" id="UP000050823">
    <property type="component" value="Unassembled WGS sequence"/>
</dbReference>
<dbReference type="EMBL" id="AYZB01000058">
    <property type="protein sequence ID" value="KRM21011.1"/>
    <property type="molecule type" value="Genomic_DNA"/>
</dbReference>
<proteinExistence type="predicted"/>
<comment type="caution">
    <text evidence="1">The sequence shown here is derived from an EMBL/GenBank/DDBJ whole genome shotgun (WGS) entry which is preliminary data.</text>
</comment>
<name>A0AA89KZU5_9LACO</name>
<gene>
    <name evidence="1" type="ORF">FC90_GL001545</name>
</gene>
<accession>A0AA89KZU5</accession>
<evidence type="ECO:0000313" key="2">
    <source>
        <dbReference type="Proteomes" id="UP000050823"/>
    </source>
</evidence>
<protein>
    <submittedName>
        <fullName evidence="1">Uncharacterized protein</fullName>
    </submittedName>
</protein>
<organism evidence="1 2">
    <name type="scientific">Latilactobacillus graminis DSM 20719</name>
    <dbReference type="NCBI Taxonomy" id="1423752"/>
    <lineage>
        <taxon>Bacteria</taxon>
        <taxon>Bacillati</taxon>
        <taxon>Bacillota</taxon>
        <taxon>Bacilli</taxon>
        <taxon>Lactobacillales</taxon>
        <taxon>Lactobacillaceae</taxon>
        <taxon>Latilactobacillus</taxon>
    </lineage>
</organism>
<sequence>MLNNLEALSDNDSYVRQQKVLGNFFVATNLEKTIDNPSQLAIMKLNCKGSLPL</sequence>
<dbReference type="AlphaFoldDB" id="A0AA89KZU5"/>
<reference evidence="1 2" key="1">
    <citation type="journal article" date="2015" name="Genome Announc.">
        <title>Expanding the biotechnology potential of lactobacilli through comparative genomics of 213 strains and associated genera.</title>
        <authorList>
            <person name="Sun Z."/>
            <person name="Harris H.M."/>
            <person name="McCann A."/>
            <person name="Guo C."/>
            <person name="Argimon S."/>
            <person name="Zhang W."/>
            <person name="Yang X."/>
            <person name="Jeffery I.B."/>
            <person name="Cooney J.C."/>
            <person name="Kagawa T.F."/>
            <person name="Liu W."/>
            <person name="Song Y."/>
            <person name="Salvetti E."/>
            <person name="Wrobel A."/>
            <person name="Rasinkangas P."/>
            <person name="Parkhill J."/>
            <person name="Rea M.C."/>
            <person name="O'Sullivan O."/>
            <person name="Ritari J."/>
            <person name="Douillard F.P."/>
            <person name="Paul Ross R."/>
            <person name="Yang R."/>
            <person name="Briner A.E."/>
            <person name="Felis G.E."/>
            <person name="de Vos W.M."/>
            <person name="Barrangou R."/>
            <person name="Klaenhammer T.R."/>
            <person name="Caufield P.W."/>
            <person name="Cui Y."/>
            <person name="Zhang H."/>
            <person name="O'Toole P.W."/>
        </authorList>
    </citation>
    <scope>NUCLEOTIDE SEQUENCE [LARGE SCALE GENOMIC DNA]</scope>
    <source>
        <strain evidence="1 2">DSM 20719</strain>
    </source>
</reference>
<evidence type="ECO:0000313" key="1">
    <source>
        <dbReference type="EMBL" id="KRM21011.1"/>
    </source>
</evidence>